<dbReference type="InterPro" id="IPR000917">
    <property type="entry name" value="Sulfatase_N"/>
</dbReference>
<dbReference type="AlphaFoldDB" id="A0A9R1CT03"/>
<dbReference type="EMBL" id="JAHLKM010000005">
    <property type="protein sequence ID" value="MCQ4333144.1"/>
    <property type="molecule type" value="Genomic_DNA"/>
</dbReference>
<dbReference type="InterPro" id="IPR017850">
    <property type="entry name" value="Alkaline_phosphatase_core_sf"/>
</dbReference>
<dbReference type="Pfam" id="PF00884">
    <property type="entry name" value="Sulfatase"/>
    <property type="match status" value="1"/>
</dbReference>
<dbReference type="InterPro" id="IPR052701">
    <property type="entry name" value="GAG_Ulvan_Degrading_Sulfatases"/>
</dbReference>
<feature type="region of interest" description="Disordered" evidence="1">
    <location>
        <begin position="394"/>
        <end position="419"/>
    </location>
</feature>
<dbReference type="Gene3D" id="3.40.720.10">
    <property type="entry name" value="Alkaline Phosphatase, subunit A"/>
    <property type="match status" value="1"/>
</dbReference>
<dbReference type="PANTHER" id="PTHR43751">
    <property type="entry name" value="SULFATASE"/>
    <property type="match status" value="1"/>
</dbReference>
<sequence length="419" mass="48639">MKDIALITNDTWRRDTLPNMDQLRSATESFSTLEAIAQGASTKSALPPIICSMYWKEKEGELSWDALSLPAFLSKHGYTTGAFIGTNPFASRWQDDFDMFWNSGRENFNKFTRKVSRGVDFALLQKETPGTEVLKQAKKWYNSTNGPRFMWIHLMDSHEPYYPGLRRGTSHGLLRSYKSLLENRSKFDEGEFFTESFSSETVEQLQTLYRACVQNVDEILPKFLEVIEDDATVLITGDHGEEFQHGHMKHQRLYDECIVVPFLTRWTLSEGFGFEDRLFHLDIAPIIAHGLGLSIPDNWRGQPTPPERPRISLMFNADHRIDRWFIGGRTNEYKYIQNYSYSTGDLLEEELYDLRQDPNETENIFTEDIPIVEEFRSKIDGYFDEVGLSRESLIGESRPETNRTTSEDVEERLEHLGYR</sequence>
<proteinExistence type="predicted"/>
<gene>
    <name evidence="3" type="ORF">KM295_06555</name>
</gene>
<name>A0A9R1CT03_9EURY</name>
<evidence type="ECO:0000256" key="1">
    <source>
        <dbReference type="SAM" id="MobiDB-lite"/>
    </source>
</evidence>
<dbReference type="SUPFAM" id="SSF53649">
    <property type="entry name" value="Alkaline phosphatase-like"/>
    <property type="match status" value="1"/>
</dbReference>
<evidence type="ECO:0000313" key="4">
    <source>
        <dbReference type="Proteomes" id="UP001139494"/>
    </source>
</evidence>
<evidence type="ECO:0000259" key="2">
    <source>
        <dbReference type="Pfam" id="PF00884"/>
    </source>
</evidence>
<keyword evidence="3" id="KW-0378">Hydrolase</keyword>
<organism evidence="3 4">
    <name type="scientific">Natronomonas aquatica</name>
    <dbReference type="NCBI Taxonomy" id="2841590"/>
    <lineage>
        <taxon>Archaea</taxon>
        <taxon>Methanobacteriati</taxon>
        <taxon>Methanobacteriota</taxon>
        <taxon>Stenosarchaea group</taxon>
        <taxon>Halobacteria</taxon>
        <taxon>Halobacteriales</taxon>
        <taxon>Natronomonadaceae</taxon>
        <taxon>Natronomonas</taxon>
    </lineage>
</organism>
<dbReference type="PANTHER" id="PTHR43751:SF3">
    <property type="entry name" value="SULFATASE N-TERMINAL DOMAIN-CONTAINING PROTEIN"/>
    <property type="match status" value="1"/>
</dbReference>
<dbReference type="GO" id="GO:0016787">
    <property type="term" value="F:hydrolase activity"/>
    <property type="evidence" value="ECO:0007669"/>
    <property type="project" value="UniProtKB-KW"/>
</dbReference>
<reference evidence="3" key="1">
    <citation type="journal article" date="2023" name="Front. Microbiol.">
        <title>Genomic-based phylogenetic and metabolic analyses of the genus Natronomonas, and description of Natronomonas aquatica sp. nov.</title>
        <authorList>
            <person name="Garcia-Roldan A."/>
            <person name="Duran-Viseras A."/>
            <person name="de la Haba R.R."/>
            <person name="Corral P."/>
            <person name="Sanchez-Porro C."/>
            <person name="Ventosa A."/>
        </authorList>
    </citation>
    <scope>NUCLEOTIDE SEQUENCE</scope>
    <source>
        <strain evidence="3">F2-12</strain>
    </source>
</reference>
<comment type="caution">
    <text evidence="3">The sequence shown here is derived from an EMBL/GenBank/DDBJ whole genome shotgun (WGS) entry which is preliminary data.</text>
</comment>
<dbReference type="Proteomes" id="UP001139494">
    <property type="component" value="Unassembled WGS sequence"/>
</dbReference>
<keyword evidence="4" id="KW-1185">Reference proteome</keyword>
<evidence type="ECO:0000313" key="3">
    <source>
        <dbReference type="EMBL" id="MCQ4333144.1"/>
    </source>
</evidence>
<accession>A0A9R1CT03</accession>
<feature type="domain" description="Sulfatase N-terminal" evidence="2">
    <location>
        <begin position="15"/>
        <end position="267"/>
    </location>
</feature>
<protein>
    <submittedName>
        <fullName evidence="3">Sulfatase-like hydrolase/transferase</fullName>
    </submittedName>
</protein>
<dbReference type="RefSeq" id="WP_256029164.1">
    <property type="nucleotide sequence ID" value="NZ_JAHLKM010000005.1"/>
</dbReference>